<name>A0A433DB90_9FUNG</name>
<dbReference type="GO" id="GO:0005886">
    <property type="term" value="C:plasma membrane"/>
    <property type="evidence" value="ECO:0007669"/>
    <property type="project" value="TreeGrafter"/>
</dbReference>
<dbReference type="PROSITE" id="PS50942">
    <property type="entry name" value="ENTH"/>
    <property type="match status" value="1"/>
</dbReference>
<dbReference type="GO" id="GO:0006897">
    <property type="term" value="P:endocytosis"/>
    <property type="evidence" value="ECO:0007669"/>
    <property type="project" value="TreeGrafter"/>
</dbReference>
<comment type="caution">
    <text evidence="2">The sequence shown here is derived from an EMBL/GenBank/DDBJ whole genome shotgun (WGS) entry which is preliminary data.</text>
</comment>
<dbReference type="SUPFAM" id="SSF48464">
    <property type="entry name" value="ENTH/VHS domain"/>
    <property type="match status" value="1"/>
</dbReference>
<dbReference type="AlphaFoldDB" id="A0A433DB90"/>
<dbReference type="GO" id="GO:0005543">
    <property type="term" value="F:phospholipid binding"/>
    <property type="evidence" value="ECO:0007669"/>
    <property type="project" value="TreeGrafter"/>
</dbReference>
<protein>
    <submittedName>
        <fullName evidence="2">Epsin 2-like protein</fullName>
    </submittedName>
</protein>
<dbReference type="PANTHER" id="PTHR12276">
    <property type="entry name" value="EPSIN/ENT-RELATED"/>
    <property type="match status" value="1"/>
</dbReference>
<dbReference type="Proteomes" id="UP000268093">
    <property type="component" value="Unassembled WGS sequence"/>
</dbReference>
<gene>
    <name evidence="2" type="ORF">BC936DRAFT_144956</name>
</gene>
<evidence type="ECO:0000259" key="1">
    <source>
        <dbReference type="PROSITE" id="PS50942"/>
    </source>
</evidence>
<dbReference type="Gene3D" id="1.25.40.90">
    <property type="match status" value="1"/>
</dbReference>
<sequence>MSIHTAKGALRSVKNYAKGYTDVQAKVREATSNDPWGPSGTLMNEIAQATYNQHDFLEIMEMLDKRLNDKGKNWRHVFKVRLSFICFWNDSFALGFLKKKKNYIGTDPTRLLSTSGIRERGYLREAEPTLKEFQHIDEAGKDVGANGM</sequence>
<evidence type="ECO:0000313" key="2">
    <source>
        <dbReference type="EMBL" id="RUP48108.1"/>
    </source>
</evidence>
<accession>A0A433DB90</accession>
<keyword evidence="3" id="KW-1185">Reference proteome</keyword>
<dbReference type="Pfam" id="PF01417">
    <property type="entry name" value="ENTH"/>
    <property type="match status" value="1"/>
</dbReference>
<dbReference type="EMBL" id="RBNI01003707">
    <property type="protein sequence ID" value="RUP48108.1"/>
    <property type="molecule type" value="Genomic_DNA"/>
</dbReference>
<dbReference type="SMART" id="SM00273">
    <property type="entry name" value="ENTH"/>
    <property type="match status" value="1"/>
</dbReference>
<dbReference type="OrthoDB" id="4033880at2759"/>
<dbReference type="GO" id="GO:0005768">
    <property type="term" value="C:endosome"/>
    <property type="evidence" value="ECO:0007669"/>
    <property type="project" value="TreeGrafter"/>
</dbReference>
<reference evidence="2 3" key="1">
    <citation type="journal article" date="2018" name="New Phytol.">
        <title>Phylogenomics of Endogonaceae and evolution of mycorrhizas within Mucoromycota.</title>
        <authorList>
            <person name="Chang Y."/>
            <person name="Desiro A."/>
            <person name="Na H."/>
            <person name="Sandor L."/>
            <person name="Lipzen A."/>
            <person name="Clum A."/>
            <person name="Barry K."/>
            <person name="Grigoriev I.V."/>
            <person name="Martin F.M."/>
            <person name="Stajich J.E."/>
            <person name="Smith M.E."/>
            <person name="Bonito G."/>
            <person name="Spatafora J.W."/>
        </authorList>
    </citation>
    <scope>NUCLEOTIDE SEQUENCE [LARGE SCALE GENOMIC DNA]</scope>
    <source>
        <strain evidence="2 3">GMNB39</strain>
    </source>
</reference>
<proteinExistence type="predicted"/>
<dbReference type="InterPro" id="IPR013809">
    <property type="entry name" value="ENTH"/>
</dbReference>
<organism evidence="2 3">
    <name type="scientific">Jimgerdemannia flammicorona</name>
    <dbReference type="NCBI Taxonomy" id="994334"/>
    <lineage>
        <taxon>Eukaryota</taxon>
        <taxon>Fungi</taxon>
        <taxon>Fungi incertae sedis</taxon>
        <taxon>Mucoromycota</taxon>
        <taxon>Mucoromycotina</taxon>
        <taxon>Endogonomycetes</taxon>
        <taxon>Endogonales</taxon>
        <taxon>Endogonaceae</taxon>
        <taxon>Jimgerdemannia</taxon>
    </lineage>
</organism>
<dbReference type="GO" id="GO:0030125">
    <property type="term" value="C:clathrin vesicle coat"/>
    <property type="evidence" value="ECO:0007669"/>
    <property type="project" value="TreeGrafter"/>
</dbReference>
<dbReference type="InterPro" id="IPR008942">
    <property type="entry name" value="ENTH_VHS"/>
</dbReference>
<feature type="domain" description="ENTH" evidence="1">
    <location>
        <begin position="15"/>
        <end position="148"/>
    </location>
</feature>
<dbReference type="PANTHER" id="PTHR12276:SF110">
    <property type="entry name" value="EPSIN-1-RELATED"/>
    <property type="match status" value="1"/>
</dbReference>
<evidence type="ECO:0000313" key="3">
    <source>
        <dbReference type="Proteomes" id="UP000268093"/>
    </source>
</evidence>
<dbReference type="GO" id="GO:0030276">
    <property type="term" value="F:clathrin binding"/>
    <property type="evidence" value="ECO:0007669"/>
    <property type="project" value="TreeGrafter"/>
</dbReference>